<reference evidence="2" key="1">
    <citation type="journal article" date="2019" name="Int. J. Syst. Evol. Microbiol.">
        <title>The Global Catalogue of Microorganisms (GCM) 10K type strain sequencing project: providing services to taxonomists for standard genome sequencing and annotation.</title>
        <authorList>
            <consortium name="The Broad Institute Genomics Platform"/>
            <consortium name="The Broad Institute Genome Sequencing Center for Infectious Disease"/>
            <person name="Wu L."/>
            <person name="Ma J."/>
        </authorList>
    </citation>
    <scope>NUCLEOTIDE SEQUENCE [LARGE SCALE GENOMIC DNA]</scope>
    <source>
        <strain evidence="2">CCUG 58760</strain>
    </source>
</reference>
<proteinExistence type="predicted"/>
<comment type="caution">
    <text evidence="1">The sequence shown here is derived from an EMBL/GenBank/DDBJ whole genome shotgun (WGS) entry which is preliminary data.</text>
</comment>
<gene>
    <name evidence="1" type="ORF">ACFPMG_00940</name>
</gene>
<name>A0ABW0FZ96_9PROT</name>
<dbReference type="EMBL" id="JBHSLC010000002">
    <property type="protein sequence ID" value="MFC5353559.1"/>
    <property type="molecule type" value="Genomic_DNA"/>
</dbReference>
<evidence type="ECO:0000313" key="2">
    <source>
        <dbReference type="Proteomes" id="UP001596166"/>
    </source>
</evidence>
<accession>A0ABW0FZ96</accession>
<protein>
    <submittedName>
        <fullName evidence="1">Uncharacterized protein</fullName>
    </submittedName>
</protein>
<dbReference type="RefSeq" id="WP_376993385.1">
    <property type="nucleotide sequence ID" value="NZ_JBHSLC010000002.1"/>
</dbReference>
<organism evidence="1 2">
    <name type="scientific">Azospirillum himalayense</name>
    <dbReference type="NCBI Taxonomy" id="654847"/>
    <lineage>
        <taxon>Bacteria</taxon>
        <taxon>Pseudomonadati</taxon>
        <taxon>Pseudomonadota</taxon>
        <taxon>Alphaproteobacteria</taxon>
        <taxon>Rhodospirillales</taxon>
        <taxon>Azospirillaceae</taxon>
        <taxon>Azospirillum</taxon>
    </lineage>
</organism>
<dbReference type="Proteomes" id="UP001596166">
    <property type="component" value="Unassembled WGS sequence"/>
</dbReference>
<keyword evidence="2" id="KW-1185">Reference proteome</keyword>
<sequence>MYENDITETTEAVTVAAQKFEDIGDLADLSYSETLEYRVRHPVSGAETTWVWKLAGPAHPVTLELDEATAKRNRDEESKRQAENIARIKANKPPLPDNRTIADLRERNVAYVATRVLGFSPVKLDGALIEFSPDMAKKLLADPAKEWLFNQIVGAVNAKEGFIKSFAAIS</sequence>
<evidence type="ECO:0000313" key="1">
    <source>
        <dbReference type="EMBL" id="MFC5353559.1"/>
    </source>
</evidence>